<keyword evidence="2" id="KW-1185">Reference proteome</keyword>
<comment type="caution">
    <text evidence="1">The sequence shown here is derived from an EMBL/GenBank/DDBJ whole genome shotgun (WGS) entry which is preliminary data.</text>
</comment>
<evidence type="ECO:0000313" key="1">
    <source>
        <dbReference type="EMBL" id="KAK7403696.1"/>
    </source>
</evidence>
<sequence length="278" mass="31183">MPHEHVETEHKWRYMATKILFTCKRLFEEGIPVLHKTNTLVFESPRDLIVFQSYAAPYLDLVKHVNFIIKANYSGGDCKHQLSALASAIRIYPCRMNLTIQLPDSNRHDILLEPTQVAFDDLVERDNSTSLDEKEEGPLTFLAATILGTCKQAYVEGIAVLYSTNTLIFDDAQPFLYFKTQAAAPAVHAPRVLAVVVGLRQRPAPVQRGRCEPPPHMFYEAAPCLLKMLVGSANVKAEVFVMEEQKMKLKENMGGYESDLLTLIARGSCLAKEGDDLD</sequence>
<evidence type="ECO:0000313" key="2">
    <source>
        <dbReference type="Proteomes" id="UP001498476"/>
    </source>
</evidence>
<gene>
    <name evidence="1" type="ORF">QQX98_010540</name>
</gene>
<dbReference type="EMBL" id="JAZAVJ010000234">
    <property type="protein sequence ID" value="KAK7403696.1"/>
    <property type="molecule type" value="Genomic_DNA"/>
</dbReference>
<proteinExistence type="predicted"/>
<protein>
    <submittedName>
        <fullName evidence="1">Uncharacterized protein</fullName>
    </submittedName>
</protein>
<name>A0ABR1GP69_9HYPO</name>
<accession>A0ABR1GP69</accession>
<reference evidence="1 2" key="1">
    <citation type="journal article" date="2025" name="Microbiol. Resour. Announc.">
        <title>Draft genome sequences for Neonectria magnoliae and Neonectria punicea, canker pathogens of Liriodendron tulipifera and Acer saccharum in West Virginia.</title>
        <authorList>
            <person name="Petronek H.M."/>
            <person name="Kasson M.T."/>
            <person name="Metheny A.M."/>
            <person name="Stauder C.M."/>
            <person name="Lovett B."/>
            <person name="Lynch S.C."/>
            <person name="Garnas J.R."/>
            <person name="Kasson L.R."/>
            <person name="Stajich J.E."/>
        </authorList>
    </citation>
    <scope>NUCLEOTIDE SEQUENCE [LARGE SCALE GENOMIC DNA]</scope>
    <source>
        <strain evidence="1 2">NRRL 64653</strain>
    </source>
</reference>
<dbReference type="Proteomes" id="UP001498476">
    <property type="component" value="Unassembled WGS sequence"/>
</dbReference>
<organism evidence="1 2">
    <name type="scientific">Neonectria punicea</name>
    <dbReference type="NCBI Taxonomy" id="979145"/>
    <lineage>
        <taxon>Eukaryota</taxon>
        <taxon>Fungi</taxon>
        <taxon>Dikarya</taxon>
        <taxon>Ascomycota</taxon>
        <taxon>Pezizomycotina</taxon>
        <taxon>Sordariomycetes</taxon>
        <taxon>Hypocreomycetidae</taxon>
        <taxon>Hypocreales</taxon>
        <taxon>Nectriaceae</taxon>
        <taxon>Neonectria</taxon>
    </lineage>
</organism>